<protein>
    <submittedName>
        <fullName evidence="6">Winged helix family two component transcriptional regulator</fullName>
    </submittedName>
</protein>
<dbReference type="SMART" id="SM00448">
    <property type="entry name" value="REC"/>
    <property type="match status" value="1"/>
</dbReference>
<feature type="DNA-binding region" description="OmpR/PhoB-type" evidence="3">
    <location>
        <begin position="127"/>
        <end position="221"/>
    </location>
</feature>
<dbReference type="SMART" id="SM00862">
    <property type="entry name" value="Trans_reg_C"/>
    <property type="match status" value="1"/>
</dbReference>
<proteinExistence type="predicted"/>
<evidence type="ECO:0000256" key="1">
    <source>
        <dbReference type="ARBA" id="ARBA00023125"/>
    </source>
</evidence>
<evidence type="ECO:0000313" key="6">
    <source>
        <dbReference type="EMBL" id="PYE55861.1"/>
    </source>
</evidence>
<feature type="domain" description="Response regulatory" evidence="4">
    <location>
        <begin position="2"/>
        <end position="119"/>
    </location>
</feature>
<feature type="modified residue" description="4-aspartylphosphate" evidence="2">
    <location>
        <position position="51"/>
    </location>
</feature>
<dbReference type="AlphaFoldDB" id="A0A318S9G9"/>
<sequence>MRLLILEDDLDIRAPLARFLREAGFAVDEASRADEALSLCEAYPHSAVIADIRLPCGDDAGFTFVRALRSKNIPVPVLMLSARDGLDDRLEGLERAGADDYLTKPFHVREVLARVRALLRRGEGGVRLEVLWQDVEMNWTLKRITKAGQAVHLTAKELSVLELLSTHPGRLFSREDIIDRVWEESYGVNENIIDVYVRNIRRKLGQDILETLRGGGYRFPASRAA</sequence>
<dbReference type="Gene3D" id="1.10.10.10">
    <property type="entry name" value="Winged helix-like DNA-binding domain superfamily/Winged helix DNA-binding domain"/>
    <property type="match status" value="1"/>
</dbReference>
<dbReference type="SUPFAM" id="SSF52172">
    <property type="entry name" value="CheY-like"/>
    <property type="match status" value="1"/>
</dbReference>
<dbReference type="InterPro" id="IPR039420">
    <property type="entry name" value="WalR-like"/>
</dbReference>
<dbReference type="Gene3D" id="3.40.50.2300">
    <property type="match status" value="1"/>
</dbReference>
<dbReference type="Pfam" id="PF00486">
    <property type="entry name" value="Trans_reg_C"/>
    <property type="match status" value="1"/>
</dbReference>
<dbReference type="GO" id="GO:0000976">
    <property type="term" value="F:transcription cis-regulatory region binding"/>
    <property type="evidence" value="ECO:0007669"/>
    <property type="project" value="TreeGrafter"/>
</dbReference>
<accession>A0A318S9G9</accession>
<dbReference type="InterPro" id="IPR036388">
    <property type="entry name" value="WH-like_DNA-bd_sf"/>
</dbReference>
<dbReference type="OrthoDB" id="9790442at2"/>
<dbReference type="PROSITE" id="PS51755">
    <property type="entry name" value="OMPR_PHOB"/>
    <property type="match status" value="1"/>
</dbReference>
<dbReference type="CDD" id="cd00383">
    <property type="entry name" value="trans_reg_C"/>
    <property type="match status" value="1"/>
</dbReference>
<dbReference type="InterPro" id="IPR011006">
    <property type="entry name" value="CheY-like_superfamily"/>
</dbReference>
<dbReference type="PANTHER" id="PTHR48111">
    <property type="entry name" value="REGULATOR OF RPOS"/>
    <property type="match status" value="1"/>
</dbReference>
<dbReference type="Pfam" id="PF00072">
    <property type="entry name" value="Response_reg"/>
    <property type="match status" value="1"/>
</dbReference>
<dbReference type="EMBL" id="QJSX01000002">
    <property type="protein sequence ID" value="PYE55861.1"/>
    <property type="molecule type" value="Genomic_DNA"/>
</dbReference>
<reference evidence="6 7" key="1">
    <citation type="submission" date="2018-06" db="EMBL/GenBank/DDBJ databases">
        <title>Genomic Encyclopedia of Type Strains, Phase IV (KMG-IV): sequencing the most valuable type-strain genomes for metagenomic binning, comparative biology and taxonomic classification.</title>
        <authorList>
            <person name="Goeker M."/>
        </authorList>
    </citation>
    <scope>NUCLEOTIDE SEQUENCE [LARGE SCALE GENOMIC DNA]</scope>
    <source>
        <strain evidence="6 7">DSM 18048</strain>
    </source>
</reference>
<keyword evidence="1 3" id="KW-0238">DNA-binding</keyword>
<dbReference type="PROSITE" id="PS50110">
    <property type="entry name" value="RESPONSE_REGULATORY"/>
    <property type="match status" value="1"/>
</dbReference>
<keyword evidence="2" id="KW-0597">Phosphoprotein</keyword>
<dbReference type="PANTHER" id="PTHR48111:SF37">
    <property type="entry name" value="RESPONSE REGULATOR PROTEIN CARR"/>
    <property type="match status" value="1"/>
</dbReference>
<name>A0A318S9G9_9DEIO</name>
<evidence type="ECO:0000256" key="2">
    <source>
        <dbReference type="PROSITE-ProRule" id="PRU00169"/>
    </source>
</evidence>
<dbReference type="Proteomes" id="UP000248326">
    <property type="component" value="Unassembled WGS sequence"/>
</dbReference>
<comment type="caution">
    <text evidence="6">The sequence shown here is derived from an EMBL/GenBank/DDBJ whole genome shotgun (WGS) entry which is preliminary data.</text>
</comment>
<gene>
    <name evidence="6" type="ORF">DES52_102227</name>
</gene>
<dbReference type="GO" id="GO:0006355">
    <property type="term" value="P:regulation of DNA-templated transcription"/>
    <property type="evidence" value="ECO:0007669"/>
    <property type="project" value="InterPro"/>
</dbReference>
<evidence type="ECO:0000259" key="5">
    <source>
        <dbReference type="PROSITE" id="PS51755"/>
    </source>
</evidence>
<dbReference type="InterPro" id="IPR001789">
    <property type="entry name" value="Sig_transdc_resp-reg_receiver"/>
</dbReference>
<dbReference type="Gene3D" id="6.10.250.690">
    <property type="match status" value="1"/>
</dbReference>
<dbReference type="GO" id="GO:0005829">
    <property type="term" value="C:cytosol"/>
    <property type="evidence" value="ECO:0007669"/>
    <property type="project" value="TreeGrafter"/>
</dbReference>
<dbReference type="GO" id="GO:0032993">
    <property type="term" value="C:protein-DNA complex"/>
    <property type="evidence" value="ECO:0007669"/>
    <property type="project" value="TreeGrafter"/>
</dbReference>
<dbReference type="GO" id="GO:0000156">
    <property type="term" value="F:phosphorelay response regulator activity"/>
    <property type="evidence" value="ECO:0007669"/>
    <property type="project" value="TreeGrafter"/>
</dbReference>
<evidence type="ECO:0000259" key="4">
    <source>
        <dbReference type="PROSITE" id="PS50110"/>
    </source>
</evidence>
<evidence type="ECO:0000256" key="3">
    <source>
        <dbReference type="PROSITE-ProRule" id="PRU01091"/>
    </source>
</evidence>
<organism evidence="6 7">
    <name type="scientific">Deinococcus yavapaiensis KR-236</name>
    <dbReference type="NCBI Taxonomy" id="694435"/>
    <lineage>
        <taxon>Bacteria</taxon>
        <taxon>Thermotogati</taxon>
        <taxon>Deinococcota</taxon>
        <taxon>Deinococci</taxon>
        <taxon>Deinococcales</taxon>
        <taxon>Deinococcaceae</taxon>
        <taxon>Deinococcus</taxon>
    </lineage>
</organism>
<evidence type="ECO:0000313" key="7">
    <source>
        <dbReference type="Proteomes" id="UP000248326"/>
    </source>
</evidence>
<feature type="domain" description="OmpR/PhoB-type" evidence="5">
    <location>
        <begin position="127"/>
        <end position="221"/>
    </location>
</feature>
<dbReference type="RefSeq" id="WP_110885402.1">
    <property type="nucleotide sequence ID" value="NZ_QJSX01000002.1"/>
</dbReference>
<keyword evidence="7" id="KW-1185">Reference proteome</keyword>
<dbReference type="InterPro" id="IPR001867">
    <property type="entry name" value="OmpR/PhoB-type_DNA-bd"/>
</dbReference>